<dbReference type="GO" id="GO:0005829">
    <property type="term" value="C:cytosol"/>
    <property type="evidence" value="ECO:0007669"/>
    <property type="project" value="GOC"/>
</dbReference>
<evidence type="ECO:0000256" key="6">
    <source>
        <dbReference type="HAMAP-Rule" id="MF_00040"/>
    </source>
</evidence>
<feature type="domain" description="Ribosome recycling factor" evidence="7">
    <location>
        <begin position="29"/>
        <end position="192"/>
    </location>
</feature>
<dbReference type="AlphaFoldDB" id="H6SM91"/>
<dbReference type="KEGG" id="rpm:RSPPHO_00148"/>
<accession>H6SM91</accession>
<dbReference type="Proteomes" id="UP000033220">
    <property type="component" value="Chromosome DSM 122"/>
</dbReference>
<evidence type="ECO:0000259" key="7">
    <source>
        <dbReference type="Pfam" id="PF01765"/>
    </source>
</evidence>
<dbReference type="HAMAP" id="MF_00040">
    <property type="entry name" value="RRF"/>
    <property type="match status" value="1"/>
</dbReference>
<dbReference type="Gene3D" id="3.30.1360.40">
    <property type="match status" value="1"/>
</dbReference>
<dbReference type="STRING" id="1150469.RSPPHO_00148"/>
<dbReference type="Pfam" id="PF01765">
    <property type="entry name" value="RRF"/>
    <property type="match status" value="1"/>
</dbReference>
<organism evidence="8 9">
    <name type="scientific">Pararhodospirillum photometricum DSM 122</name>
    <dbReference type="NCBI Taxonomy" id="1150469"/>
    <lineage>
        <taxon>Bacteria</taxon>
        <taxon>Pseudomonadati</taxon>
        <taxon>Pseudomonadota</taxon>
        <taxon>Alphaproteobacteria</taxon>
        <taxon>Rhodospirillales</taxon>
        <taxon>Rhodospirillaceae</taxon>
        <taxon>Pararhodospirillum</taxon>
    </lineage>
</organism>
<evidence type="ECO:0000313" key="8">
    <source>
        <dbReference type="EMBL" id="CCG06774.1"/>
    </source>
</evidence>
<dbReference type="PATRIC" id="fig|1150469.3.peg.195"/>
<comment type="subcellular location">
    <subcellularLocation>
        <location evidence="1 6">Cytoplasm</location>
    </subcellularLocation>
</comment>
<dbReference type="SUPFAM" id="SSF55194">
    <property type="entry name" value="Ribosome recycling factor, RRF"/>
    <property type="match status" value="1"/>
</dbReference>
<dbReference type="CDD" id="cd00520">
    <property type="entry name" value="RRF"/>
    <property type="match status" value="1"/>
</dbReference>
<proteinExistence type="inferred from homology"/>
<evidence type="ECO:0000313" key="9">
    <source>
        <dbReference type="Proteomes" id="UP000033220"/>
    </source>
</evidence>
<evidence type="ECO:0000256" key="4">
    <source>
        <dbReference type="ARBA" id="ARBA00022917"/>
    </source>
</evidence>
<dbReference type="PANTHER" id="PTHR20982">
    <property type="entry name" value="RIBOSOME RECYCLING FACTOR"/>
    <property type="match status" value="1"/>
</dbReference>
<evidence type="ECO:0000256" key="2">
    <source>
        <dbReference type="ARBA" id="ARBA00005912"/>
    </source>
</evidence>
<gene>
    <name evidence="6" type="primary">frr</name>
    <name evidence="8" type="ORF">RSPPHO_00148</name>
</gene>
<sequence>MSAVSADAAQPASLKADLKHRMEGALDVLKKEFAGLRTGRASTSLLDPVMVEAYGQATPLNQVAAVSVPEPRLITVQVWDRTMVKAVDKAIRDAGLGLNPATDGQTIRVPIPPLNEERRVELSKIAGKYAEQARVAVRNVRRDGMDHLKKMEKDNVISQDEHKKLSGEIQTMTDDAIKRLDEALAAKEQEIMQV</sequence>
<comment type="similarity">
    <text evidence="2 6">Belongs to the RRF family.</text>
</comment>
<dbReference type="InterPro" id="IPR002661">
    <property type="entry name" value="Ribosome_recyc_fac"/>
</dbReference>
<dbReference type="eggNOG" id="COG0233">
    <property type="taxonomic scope" value="Bacteria"/>
</dbReference>
<dbReference type="EMBL" id="HE663493">
    <property type="protein sequence ID" value="CCG06774.1"/>
    <property type="molecule type" value="Genomic_DNA"/>
</dbReference>
<keyword evidence="9" id="KW-1185">Reference proteome</keyword>
<dbReference type="NCBIfam" id="TIGR00496">
    <property type="entry name" value="frr"/>
    <property type="match status" value="1"/>
</dbReference>
<reference evidence="8 9" key="1">
    <citation type="submission" date="2012-02" db="EMBL/GenBank/DDBJ databases">
        <title>Shotgun genome sequence of Phaeospirillum photometricum DSM 122.</title>
        <authorList>
            <person name="Duquesne K."/>
            <person name="Sturgis J."/>
        </authorList>
    </citation>
    <scope>NUCLEOTIDE SEQUENCE [LARGE SCALE GENOMIC DNA]</scope>
    <source>
        <strain evidence="9">DSM122</strain>
    </source>
</reference>
<dbReference type="FunFam" id="3.30.1360.40:FF:000001">
    <property type="entry name" value="Ribosome-recycling factor"/>
    <property type="match status" value="1"/>
</dbReference>
<keyword evidence="3 6" id="KW-0963">Cytoplasm</keyword>
<comment type="function">
    <text evidence="5 6">Responsible for the release of ribosomes from messenger RNA at the termination of protein biosynthesis. May increase the efficiency of translation by recycling ribosomes from one round of translation to another.</text>
</comment>
<keyword evidence="4 6" id="KW-0648">Protein biosynthesis</keyword>
<evidence type="ECO:0000256" key="3">
    <source>
        <dbReference type="ARBA" id="ARBA00022490"/>
    </source>
</evidence>
<dbReference type="FunFam" id="1.10.132.20:FF:000001">
    <property type="entry name" value="Ribosome-recycling factor"/>
    <property type="match status" value="1"/>
</dbReference>
<dbReference type="InterPro" id="IPR023584">
    <property type="entry name" value="Ribosome_recyc_fac_dom"/>
</dbReference>
<dbReference type="Gene3D" id="1.10.132.20">
    <property type="entry name" value="Ribosome-recycling factor"/>
    <property type="match status" value="1"/>
</dbReference>
<dbReference type="GO" id="GO:0043023">
    <property type="term" value="F:ribosomal large subunit binding"/>
    <property type="evidence" value="ECO:0007669"/>
    <property type="project" value="TreeGrafter"/>
</dbReference>
<dbReference type="PANTHER" id="PTHR20982:SF3">
    <property type="entry name" value="MITOCHONDRIAL RIBOSOME RECYCLING FACTOR PSEUDO 1"/>
    <property type="match status" value="1"/>
</dbReference>
<dbReference type="GO" id="GO:0002184">
    <property type="term" value="P:cytoplasmic translational termination"/>
    <property type="evidence" value="ECO:0007669"/>
    <property type="project" value="TreeGrafter"/>
</dbReference>
<evidence type="ECO:0000256" key="1">
    <source>
        <dbReference type="ARBA" id="ARBA00004496"/>
    </source>
</evidence>
<evidence type="ECO:0000256" key="5">
    <source>
        <dbReference type="ARBA" id="ARBA00025050"/>
    </source>
</evidence>
<dbReference type="HOGENOM" id="CLU_073981_2_0_5"/>
<name>H6SM91_PARPM</name>
<protein>
    <recommendedName>
        <fullName evidence="6">Ribosome-recycling factor</fullName>
        <shortName evidence="6">RRF</shortName>
    </recommendedName>
    <alternativeName>
        <fullName evidence="6">Ribosome-releasing factor</fullName>
    </alternativeName>
</protein>
<dbReference type="InterPro" id="IPR036191">
    <property type="entry name" value="RRF_sf"/>
</dbReference>